<dbReference type="UniPathway" id="UPA00251">
    <property type="reaction ID" value="UER00317"/>
</dbReference>
<dbReference type="Gene3D" id="3.40.640.10">
    <property type="entry name" value="Type I PLP-dependent aspartate aminotransferase-like (Major domain)"/>
    <property type="match status" value="1"/>
</dbReference>
<evidence type="ECO:0000256" key="6">
    <source>
        <dbReference type="ARBA" id="ARBA00023244"/>
    </source>
</evidence>
<dbReference type="Pfam" id="PF00202">
    <property type="entry name" value="Aminotran_3"/>
    <property type="match status" value="1"/>
</dbReference>
<dbReference type="GO" id="GO:0042286">
    <property type="term" value="F:glutamate-1-semialdehyde 2,1-aminomutase activity"/>
    <property type="evidence" value="ECO:0007669"/>
    <property type="project" value="UniProtKB-UniRule"/>
</dbReference>
<dbReference type="InterPro" id="IPR049704">
    <property type="entry name" value="Aminotrans_3_PPA_site"/>
</dbReference>
<dbReference type="InterPro" id="IPR015422">
    <property type="entry name" value="PyrdxlP-dep_Trfase_small"/>
</dbReference>
<comment type="subcellular location">
    <subcellularLocation>
        <location evidence="7">Cytoplasm</location>
    </subcellularLocation>
</comment>
<dbReference type="OrthoDB" id="9801052at2"/>
<dbReference type="HAMAP" id="MF_00375">
    <property type="entry name" value="HemL_aminotrans_3"/>
    <property type="match status" value="1"/>
</dbReference>
<dbReference type="AlphaFoldDB" id="A0A109HFM0"/>
<dbReference type="InterPro" id="IPR015421">
    <property type="entry name" value="PyrdxlP-dep_Trfase_major"/>
</dbReference>
<dbReference type="SUPFAM" id="SSF53383">
    <property type="entry name" value="PLP-dependent transferases"/>
    <property type="match status" value="1"/>
</dbReference>
<dbReference type="FunFam" id="3.40.640.10:FF:000021">
    <property type="entry name" value="Glutamate-1-semialdehyde 2,1-aminomutase"/>
    <property type="match status" value="1"/>
</dbReference>
<dbReference type="NCBIfam" id="TIGR00713">
    <property type="entry name" value="hemL"/>
    <property type="match status" value="1"/>
</dbReference>
<dbReference type="InterPro" id="IPR005814">
    <property type="entry name" value="Aminotrans_3"/>
</dbReference>
<proteinExistence type="inferred from homology"/>
<comment type="catalytic activity">
    <reaction evidence="7">
        <text>(S)-4-amino-5-oxopentanoate = 5-aminolevulinate</text>
        <dbReference type="Rhea" id="RHEA:14265"/>
        <dbReference type="ChEBI" id="CHEBI:57501"/>
        <dbReference type="ChEBI" id="CHEBI:356416"/>
        <dbReference type="EC" id="5.4.3.8"/>
    </reaction>
</comment>
<keyword evidence="8" id="KW-0808">Transferase</keyword>
<reference evidence="8 9" key="1">
    <citation type="submission" date="2015-11" db="EMBL/GenBank/DDBJ databases">
        <title>Long Read and Single Molecule DNA Sequencing Simplifies Genome Assembly and TAL Effector Gene Analysis of Xanthomonas translucens.</title>
        <authorList>
            <person name="Peng Z."/>
            <person name="Hu Y."/>
            <person name="Xie J."/>
            <person name="Potnis N."/>
            <person name="Akhunova A."/>
            <person name="Jones J."/>
            <person name="Liu Z."/>
            <person name="White F."/>
            <person name="Liu S."/>
        </authorList>
    </citation>
    <scope>NUCLEOTIDE SEQUENCE [LARGE SCALE GENOMIC DNA]</scope>
    <source>
        <strain evidence="8 9">B1</strain>
    </source>
</reference>
<dbReference type="EC" id="5.4.3.8" evidence="7"/>
<dbReference type="RefSeq" id="WP_003477427.1">
    <property type="nucleotide sequence ID" value="NZ_CP089999.1"/>
</dbReference>
<comment type="cofactor">
    <cofactor evidence="1 7">
        <name>pyridoxal 5'-phosphate</name>
        <dbReference type="ChEBI" id="CHEBI:597326"/>
    </cofactor>
</comment>
<sequence>MNHSRSHALFARAQSLIPGGVNSPVRAFTSVGGEPFFVQRADGPYLYDVDGNRYIDYVGSWGPMIAGHNHPAVREAVQRAIGDGLSFGAPCAAEVTMAETITRLVPSCEMVRMVNSGTEATLSAVRLARGATGRSRIVKFEGCYHGHGDSFLVKAGSGMLTLGVPTSPGVPAGLSELTATLSYNDVDGATALFDAIGSEIAAVIIEPVVGNANCIAPREGYLQHLRALCTRHGTLLIFDEVMTGFRVALGGAQAHYGVVPDLTTFGKIIGGGMPVGAYGGRAELMRQIAPSGPIYQAGTLSGNPVAMAAGLAMLELVQAPGFHQRLGAAAAALCTGLEQAAAAAGVAVTTNQVGAMFGLFFTAEKVETYAQATACDTAAFNRFFHAMLERGVFLAPSAYEAGFLSSAHDQGVLDATLSAAREAFAVVAAG</sequence>
<gene>
    <name evidence="7" type="primary">hemL</name>
    <name evidence="8" type="ORF">ATB53_17440</name>
</gene>
<evidence type="ECO:0000256" key="5">
    <source>
        <dbReference type="ARBA" id="ARBA00023235"/>
    </source>
</evidence>
<dbReference type="PROSITE" id="PS00600">
    <property type="entry name" value="AA_TRANSFER_CLASS_3"/>
    <property type="match status" value="1"/>
</dbReference>
<organism evidence="8 9">
    <name type="scientific">Xanthomonas campestris pv. translucens</name>
    <dbReference type="NCBI Taxonomy" id="343"/>
    <lineage>
        <taxon>Bacteria</taxon>
        <taxon>Pseudomonadati</taxon>
        <taxon>Pseudomonadota</taxon>
        <taxon>Gammaproteobacteria</taxon>
        <taxon>Lysobacterales</taxon>
        <taxon>Lysobacteraceae</taxon>
        <taxon>Xanthomonas</taxon>
        <taxon>Xanthomonas translucens group</taxon>
    </lineage>
</organism>
<dbReference type="GO" id="GO:0008483">
    <property type="term" value="F:transaminase activity"/>
    <property type="evidence" value="ECO:0007669"/>
    <property type="project" value="UniProtKB-KW"/>
</dbReference>
<dbReference type="Gene3D" id="3.90.1150.10">
    <property type="entry name" value="Aspartate Aminotransferase, domain 1"/>
    <property type="match status" value="1"/>
</dbReference>
<dbReference type="PANTHER" id="PTHR43713">
    <property type="entry name" value="GLUTAMATE-1-SEMIALDEHYDE 2,1-AMINOMUTASE"/>
    <property type="match status" value="1"/>
</dbReference>
<comment type="subunit">
    <text evidence="7">Homodimer.</text>
</comment>
<evidence type="ECO:0000256" key="7">
    <source>
        <dbReference type="HAMAP-Rule" id="MF_00375"/>
    </source>
</evidence>
<dbReference type="Proteomes" id="UP000055854">
    <property type="component" value="Unassembled WGS sequence"/>
</dbReference>
<dbReference type="GO" id="GO:0006782">
    <property type="term" value="P:protoporphyrinogen IX biosynthetic process"/>
    <property type="evidence" value="ECO:0007669"/>
    <property type="project" value="UniProtKB-UniRule"/>
</dbReference>
<dbReference type="EMBL" id="LNTA01000197">
    <property type="protein sequence ID" value="KWV12615.1"/>
    <property type="molecule type" value="Genomic_DNA"/>
</dbReference>
<evidence type="ECO:0000256" key="2">
    <source>
        <dbReference type="ARBA" id="ARBA00004819"/>
    </source>
</evidence>
<dbReference type="CDD" id="cd00610">
    <property type="entry name" value="OAT_like"/>
    <property type="match status" value="1"/>
</dbReference>
<keyword evidence="6 7" id="KW-0627">Porphyrin biosynthesis</keyword>
<protein>
    <recommendedName>
        <fullName evidence="7">Glutamate-1-semialdehyde 2,1-aminomutase</fullName>
        <shortName evidence="7">GSA</shortName>
        <ecNumber evidence="7">5.4.3.8</ecNumber>
    </recommendedName>
    <alternativeName>
        <fullName evidence="7">Glutamate-1-semialdehyde aminotransferase</fullName>
        <shortName evidence="7">GSA-AT</shortName>
    </alternativeName>
</protein>
<comment type="caution">
    <text evidence="8">The sequence shown here is derived from an EMBL/GenBank/DDBJ whole genome shotgun (WGS) entry which is preliminary data.</text>
</comment>
<dbReference type="NCBIfam" id="NF000818">
    <property type="entry name" value="PRK00062.1"/>
    <property type="match status" value="1"/>
</dbReference>
<keyword evidence="8" id="KW-0032">Aminotransferase</keyword>
<keyword evidence="7" id="KW-0963">Cytoplasm</keyword>
<dbReference type="InterPro" id="IPR015424">
    <property type="entry name" value="PyrdxlP-dep_Trfase"/>
</dbReference>
<evidence type="ECO:0000256" key="1">
    <source>
        <dbReference type="ARBA" id="ARBA00001933"/>
    </source>
</evidence>
<dbReference type="GO" id="GO:0030170">
    <property type="term" value="F:pyridoxal phosphate binding"/>
    <property type="evidence" value="ECO:0007669"/>
    <property type="project" value="InterPro"/>
</dbReference>
<comment type="pathway">
    <text evidence="2">Porphyrin-containing compound metabolism; protoporphyrin-IX biosynthesis; 5-aminolevulinate from L-glutamyl-tRNA(Glu): step 2/2.</text>
</comment>
<evidence type="ECO:0000313" key="9">
    <source>
        <dbReference type="Proteomes" id="UP000055854"/>
    </source>
</evidence>
<name>A0A109HFM0_XANCT</name>
<dbReference type="InterPro" id="IPR004639">
    <property type="entry name" value="4pyrrol_synth_GluAld_NH2Trfase"/>
</dbReference>
<comment type="similarity">
    <text evidence="3 7">Belongs to the class-III pyridoxal-phosphate-dependent aminotransferase family. HemL subfamily.</text>
</comment>
<accession>A0A109HFM0</accession>
<keyword evidence="4 7" id="KW-0663">Pyridoxal phosphate</keyword>
<feature type="modified residue" description="N6-(pyridoxal phosphate)lysine" evidence="7">
    <location>
        <position position="267"/>
    </location>
</feature>
<evidence type="ECO:0000313" key="8">
    <source>
        <dbReference type="EMBL" id="KWV12615.1"/>
    </source>
</evidence>
<dbReference type="GO" id="GO:0005737">
    <property type="term" value="C:cytoplasm"/>
    <property type="evidence" value="ECO:0007669"/>
    <property type="project" value="UniProtKB-SubCell"/>
</dbReference>
<keyword evidence="5 7" id="KW-0413">Isomerase</keyword>
<evidence type="ECO:0000256" key="3">
    <source>
        <dbReference type="ARBA" id="ARBA00008981"/>
    </source>
</evidence>
<dbReference type="PANTHER" id="PTHR43713:SF3">
    <property type="entry name" value="GLUTAMATE-1-SEMIALDEHYDE 2,1-AMINOMUTASE 1, CHLOROPLASTIC-RELATED"/>
    <property type="match status" value="1"/>
</dbReference>
<evidence type="ECO:0000256" key="4">
    <source>
        <dbReference type="ARBA" id="ARBA00022898"/>
    </source>
</evidence>